<evidence type="ECO:0000313" key="3">
    <source>
        <dbReference type="Proteomes" id="UP000736787"/>
    </source>
</evidence>
<dbReference type="EMBL" id="RCMV01000844">
    <property type="protein sequence ID" value="KAG3212370.1"/>
    <property type="molecule type" value="Genomic_DNA"/>
</dbReference>
<reference evidence="1" key="1">
    <citation type="submission" date="2018-10" db="EMBL/GenBank/DDBJ databases">
        <title>Effector identification in a new, highly contiguous assembly of the strawberry crown rot pathogen Phytophthora cactorum.</title>
        <authorList>
            <person name="Armitage A.D."/>
            <person name="Nellist C.F."/>
            <person name="Bates H."/>
            <person name="Vickerstaff R.J."/>
            <person name="Harrison R.J."/>
        </authorList>
    </citation>
    <scope>NUCLEOTIDE SEQUENCE</scope>
    <source>
        <strain evidence="1">4040</strain>
        <strain evidence="2">P421</strain>
    </source>
</reference>
<dbReference type="VEuPathDB" id="FungiDB:PC110_g21163"/>
<dbReference type="AlphaFoldDB" id="A0A8T1BUL0"/>
<dbReference type="Proteomes" id="UP000736787">
    <property type="component" value="Unassembled WGS sequence"/>
</dbReference>
<sequence>MDIGQSTKFLGMRIGYGEVDKYEIDQEVCIVNMLDEYGLTLAHGVRAPIGVEWIKLQGSPREKIPVSGEKDVVVVRSFHSLVGSIVWVVQCTRQDIAFANIKVPGGYEDLKLRMEGKSGRTEPLRVVAYNDADFAAEKQDRKSVTGGLAVVDDMPISWVCEK</sequence>
<organism evidence="1 3">
    <name type="scientific">Phytophthora cactorum</name>
    <dbReference type="NCBI Taxonomy" id="29920"/>
    <lineage>
        <taxon>Eukaryota</taxon>
        <taxon>Sar</taxon>
        <taxon>Stramenopiles</taxon>
        <taxon>Oomycota</taxon>
        <taxon>Peronosporomycetes</taxon>
        <taxon>Peronosporales</taxon>
        <taxon>Peronosporaceae</taxon>
        <taxon>Phytophthora</taxon>
    </lineage>
</organism>
<dbReference type="EMBL" id="RCMK01000841">
    <property type="protein sequence ID" value="KAG2910441.1"/>
    <property type="molecule type" value="Genomic_DNA"/>
</dbReference>
<gene>
    <name evidence="1" type="ORF">PC117_g19401</name>
    <name evidence="2" type="ORF">PC129_g16668</name>
</gene>
<protein>
    <submittedName>
        <fullName evidence="1">Uncharacterized protein</fullName>
    </submittedName>
</protein>
<name>A0A8T1BUL0_9STRA</name>
<accession>A0A8T1BUL0</accession>
<evidence type="ECO:0000313" key="2">
    <source>
        <dbReference type="EMBL" id="KAG3212370.1"/>
    </source>
</evidence>
<dbReference type="Proteomes" id="UP000760860">
    <property type="component" value="Unassembled WGS sequence"/>
</dbReference>
<proteinExistence type="predicted"/>
<comment type="caution">
    <text evidence="1">The sequence shown here is derived from an EMBL/GenBank/DDBJ whole genome shotgun (WGS) entry which is preliminary data.</text>
</comment>
<evidence type="ECO:0000313" key="1">
    <source>
        <dbReference type="EMBL" id="KAG2910441.1"/>
    </source>
</evidence>